<organism evidence="1">
    <name type="scientific">Anguilla anguilla</name>
    <name type="common">European freshwater eel</name>
    <name type="synonym">Muraena anguilla</name>
    <dbReference type="NCBI Taxonomy" id="7936"/>
    <lineage>
        <taxon>Eukaryota</taxon>
        <taxon>Metazoa</taxon>
        <taxon>Chordata</taxon>
        <taxon>Craniata</taxon>
        <taxon>Vertebrata</taxon>
        <taxon>Euteleostomi</taxon>
        <taxon>Actinopterygii</taxon>
        <taxon>Neopterygii</taxon>
        <taxon>Teleostei</taxon>
        <taxon>Anguilliformes</taxon>
        <taxon>Anguillidae</taxon>
        <taxon>Anguilla</taxon>
    </lineage>
</organism>
<dbReference type="AlphaFoldDB" id="A0A0E9P7U0"/>
<evidence type="ECO:0000313" key="1">
    <source>
        <dbReference type="EMBL" id="JAH00115.1"/>
    </source>
</evidence>
<reference evidence="1" key="2">
    <citation type="journal article" date="2015" name="Fish Shellfish Immunol.">
        <title>Early steps in the European eel (Anguilla anguilla)-Vibrio vulnificus interaction in the gills: Role of the RtxA13 toxin.</title>
        <authorList>
            <person name="Callol A."/>
            <person name="Pajuelo D."/>
            <person name="Ebbesson L."/>
            <person name="Teles M."/>
            <person name="MacKenzie S."/>
            <person name="Amaro C."/>
        </authorList>
    </citation>
    <scope>NUCLEOTIDE SEQUENCE</scope>
</reference>
<name>A0A0E9P7U0_ANGAN</name>
<protein>
    <submittedName>
        <fullName evidence="1">Uncharacterized protein</fullName>
    </submittedName>
</protein>
<dbReference type="EMBL" id="GBXM01093138">
    <property type="protein sequence ID" value="JAH15439.1"/>
    <property type="molecule type" value="Transcribed_RNA"/>
</dbReference>
<sequence length="44" mass="5028">MTVHQLEHGHLCKSMLNKTTALFTVYEKNVGTKKLPFSKLILKV</sequence>
<proteinExistence type="predicted"/>
<reference evidence="1" key="1">
    <citation type="submission" date="2014-11" db="EMBL/GenBank/DDBJ databases">
        <authorList>
            <person name="Amaro Gonzalez C."/>
        </authorList>
    </citation>
    <scope>NUCLEOTIDE SEQUENCE</scope>
</reference>
<dbReference type="EMBL" id="GBXM01108462">
    <property type="protein sequence ID" value="JAH00115.1"/>
    <property type="molecule type" value="Transcribed_RNA"/>
</dbReference>
<accession>A0A0E9P7U0</accession>